<proteinExistence type="predicted"/>
<dbReference type="EMBL" id="JH598060">
    <property type="status" value="NOT_ANNOTATED_CDS"/>
    <property type="molecule type" value="Genomic_DNA"/>
</dbReference>
<accession>M4BAB1</accession>
<keyword evidence="2" id="KW-1185">Reference proteome</keyword>
<name>M4BAB1_HYAAE</name>
<reference evidence="2" key="1">
    <citation type="journal article" date="2010" name="Science">
        <title>Signatures of adaptation to obligate biotrophy in the Hyaloperonospora arabidopsidis genome.</title>
        <authorList>
            <person name="Baxter L."/>
            <person name="Tripathy S."/>
            <person name="Ishaque N."/>
            <person name="Boot N."/>
            <person name="Cabral A."/>
            <person name="Kemen E."/>
            <person name="Thines M."/>
            <person name="Ah-Fong A."/>
            <person name="Anderson R."/>
            <person name="Badejoko W."/>
            <person name="Bittner-Eddy P."/>
            <person name="Boore J.L."/>
            <person name="Chibucos M.C."/>
            <person name="Coates M."/>
            <person name="Dehal P."/>
            <person name="Delehaunty K."/>
            <person name="Dong S."/>
            <person name="Downton P."/>
            <person name="Dumas B."/>
            <person name="Fabro G."/>
            <person name="Fronick C."/>
            <person name="Fuerstenberg S.I."/>
            <person name="Fulton L."/>
            <person name="Gaulin E."/>
            <person name="Govers F."/>
            <person name="Hughes L."/>
            <person name="Humphray S."/>
            <person name="Jiang R.H."/>
            <person name="Judelson H."/>
            <person name="Kamoun S."/>
            <person name="Kyung K."/>
            <person name="Meijer H."/>
            <person name="Minx P."/>
            <person name="Morris P."/>
            <person name="Nelson J."/>
            <person name="Phuntumart V."/>
            <person name="Qutob D."/>
            <person name="Rehmany A."/>
            <person name="Rougon-Cardoso A."/>
            <person name="Ryden P."/>
            <person name="Torto-Alalibo T."/>
            <person name="Studholme D."/>
            <person name="Wang Y."/>
            <person name="Win J."/>
            <person name="Wood J."/>
            <person name="Clifton S.W."/>
            <person name="Rogers J."/>
            <person name="Van den Ackerveken G."/>
            <person name="Jones J.D."/>
            <person name="McDowell J.M."/>
            <person name="Beynon J."/>
            <person name="Tyler B.M."/>
        </authorList>
    </citation>
    <scope>NUCLEOTIDE SEQUENCE [LARGE SCALE GENOMIC DNA]</scope>
    <source>
        <strain evidence="2">Emoy2</strain>
    </source>
</reference>
<dbReference type="HOGENOM" id="CLU_2517381_0_0_1"/>
<dbReference type="Proteomes" id="UP000011713">
    <property type="component" value="Unassembled WGS sequence"/>
</dbReference>
<dbReference type="VEuPathDB" id="FungiDB:HpaG803221"/>
<sequence length="85" mass="9362">MWDKNDCYECVSITLQAAKVMDLLGTSFLGGGIELRFSFGWMQQRIVFMASGAARCAFGLRQSVRLPSEQNVMKIGGCSTVMVCN</sequence>
<organism evidence="1 2">
    <name type="scientific">Hyaloperonospora arabidopsidis (strain Emoy2)</name>
    <name type="common">Downy mildew agent</name>
    <name type="synonym">Peronospora arabidopsidis</name>
    <dbReference type="NCBI Taxonomy" id="559515"/>
    <lineage>
        <taxon>Eukaryota</taxon>
        <taxon>Sar</taxon>
        <taxon>Stramenopiles</taxon>
        <taxon>Oomycota</taxon>
        <taxon>Peronosporomycetes</taxon>
        <taxon>Peronosporales</taxon>
        <taxon>Peronosporaceae</taxon>
        <taxon>Hyaloperonospora</taxon>
    </lineage>
</organism>
<evidence type="ECO:0000313" key="2">
    <source>
        <dbReference type="Proteomes" id="UP000011713"/>
    </source>
</evidence>
<dbReference type="EnsemblProtists" id="HpaT803221">
    <property type="protein sequence ID" value="HpaP803221"/>
    <property type="gene ID" value="HpaG803221"/>
</dbReference>
<protein>
    <submittedName>
        <fullName evidence="1">Uncharacterized protein</fullName>
    </submittedName>
</protein>
<dbReference type="AlphaFoldDB" id="M4BAB1"/>
<evidence type="ECO:0000313" key="1">
    <source>
        <dbReference type="EnsemblProtists" id="HpaP803221"/>
    </source>
</evidence>
<dbReference type="InParanoid" id="M4BAB1"/>
<reference evidence="1" key="2">
    <citation type="submission" date="2015-06" db="UniProtKB">
        <authorList>
            <consortium name="EnsemblProtists"/>
        </authorList>
    </citation>
    <scope>IDENTIFICATION</scope>
    <source>
        <strain evidence="1">Emoy2</strain>
    </source>
</reference>